<protein>
    <submittedName>
        <fullName evidence="4">DUF148 domain-containing protein</fullName>
    </submittedName>
</protein>
<evidence type="ECO:0000256" key="1">
    <source>
        <dbReference type="SAM" id="SignalP"/>
    </source>
</evidence>
<name>A0A0N4ZXH8_PARTI</name>
<feature type="domain" description="SXP/RAL-2 family protein Ani s 5-like cation-binding" evidence="2">
    <location>
        <begin position="63"/>
        <end position="167"/>
    </location>
</feature>
<evidence type="ECO:0000313" key="3">
    <source>
        <dbReference type="Proteomes" id="UP000038045"/>
    </source>
</evidence>
<accession>A0A0N4ZXH8</accession>
<dbReference type="Proteomes" id="UP000038045">
    <property type="component" value="Unplaced"/>
</dbReference>
<dbReference type="STRING" id="131310.A0A0N4ZXH8"/>
<keyword evidence="1" id="KW-0732">Signal</keyword>
<feature type="signal peptide" evidence="1">
    <location>
        <begin position="1"/>
        <end position="20"/>
    </location>
</feature>
<sequence>MFLKINICILIIINTQYCESHRKDYSSNEYDSESMEKPLRERIHRGYELPVFLRYDTSPEVMQFINIALNPNSTKKEVVENEDNWAAKQNSTIQRLYNEWKANNTAALEKLQSHYEETMTNLTVAAQNVLKDIINLINNQSITFQQEFDSIMNIILDTPDRTMNEIITFLQEHSIGKTISKNYKKNNKKHKNYHSESYESYY</sequence>
<dbReference type="Pfam" id="PF02520">
    <property type="entry name" value="ANIS5_cation-bd"/>
    <property type="match status" value="1"/>
</dbReference>
<evidence type="ECO:0000259" key="2">
    <source>
        <dbReference type="Pfam" id="PF02520"/>
    </source>
</evidence>
<dbReference type="WBParaSite" id="PTRK_0001339100.1">
    <property type="protein sequence ID" value="PTRK_0001339100.1"/>
    <property type="gene ID" value="PTRK_0001339100"/>
</dbReference>
<reference evidence="4" key="1">
    <citation type="submission" date="2017-02" db="UniProtKB">
        <authorList>
            <consortium name="WormBaseParasite"/>
        </authorList>
    </citation>
    <scope>IDENTIFICATION</scope>
</reference>
<dbReference type="InterPro" id="IPR003677">
    <property type="entry name" value="ANIS5_cation-bd"/>
</dbReference>
<feature type="chain" id="PRO_5005892362" evidence="1">
    <location>
        <begin position="21"/>
        <end position="202"/>
    </location>
</feature>
<proteinExistence type="predicted"/>
<dbReference type="AlphaFoldDB" id="A0A0N4ZXH8"/>
<evidence type="ECO:0000313" key="4">
    <source>
        <dbReference type="WBParaSite" id="PTRK_0001339100.1"/>
    </source>
</evidence>
<keyword evidence="3" id="KW-1185">Reference proteome</keyword>
<organism evidence="3 4">
    <name type="scientific">Parastrongyloides trichosuri</name>
    <name type="common">Possum-specific nematode worm</name>
    <dbReference type="NCBI Taxonomy" id="131310"/>
    <lineage>
        <taxon>Eukaryota</taxon>
        <taxon>Metazoa</taxon>
        <taxon>Ecdysozoa</taxon>
        <taxon>Nematoda</taxon>
        <taxon>Chromadorea</taxon>
        <taxon>Rhabditida</taxon>
        <taxon>Tylenchina</taxon>
        <taxon>Panagrolaimomorpha</taxon>
        <taxon>Strongyloidoidea</taxon>
        <taxon>Strongyloididae</taxon>
        <taxon>Parastrongyloides</taxon>
    </lineage>
</organism>